<dbReference type="SUPFAM" id="SSF53756">
    <property type="entry name" value="UDP-Glycosyltransferase/glycogen phosphorylase"/>
    <property type="match status" value="1"/>
</dbReference>
<evidence type="ECO:0000313" key="3">
    <source>
        <dbReference type="EMBL" id="VFK48011.1"/>
    </source>
</evidence>
<dbReference type="EMBL" id="CAADFS010000056">
    <property type="protein sequence ID" value="VFK48011.1"/>
    <property type="molecule type" value="Genomic_DNA"/>
</dbReference>
<name>A0A450YWZ5_9GAMM</name>
<dbReference type="Gene3D" id="3.40.50.2000">
    <property type="entry name" value="Glycogen Phosphorylase B"/>
    <property type="match status" value="2"/>
</dbReference>
<feature type="domain" description="Glycosyltransferase subfamily 4-like N-terminal" evidence="1">
    <location>
        <begin position="18"/>
        <end position="151"/>
    </location>
</feature>
<accession>A0A450YWZ5</accession>
<dbReference type="GO" id="GO:0016757">
    <property type="term" value="F:glycosyltransferase activity"/>
    <property type="evidence" value="ECO:0007669"/>
    <property type="project" value="UniProtKB-ARBA"/>
</dbReference>
<dbReference type="CDD" id="cd03811">
    <property type="entry name" value="GT4_GT28_WabH-like"/>
    <property type="match status" value="1"/>
</dbReference>
<evidence type="ECO:0000313" key="2">
    <source>
        <dbReference type="EMBL" id="VFK46025.1"/>
    </source>
</evidence>
<organism evidence="2">
    <name type="scientific">Candidatus Kentrum sp. TC</name>
    <dbReference type="NCBI Taxonomy" id="2126339"/>
    <lineage>
        <taxon>Bacteria</taxon>
        <taxon>Pseudomonadati</taxon>
        <taxon>Pseudomonadota</taxon>
        <taxon>Gammaproteobacteria</taxon>
        <taxon>Candidatus Kentrum</taxon>
    </lineage>
</organism>
<dbReference type="AlphaFoldDB" id="A0A450YWZ5"/>
<evidence type="ECO:0000259" key="1">
    <source>
        <dbReference type="Pfam" id="PF13439"/>
    </source>
</evidence>
<dbReference type="EMBL" id="CAADFT010000058">
    <property type="protein sequence ID" value="VFK46025.1"/>
    <property type="molecule type" value="Genomic_DNA"/>
</dbReference>
<reference evidence="2" key="1">
    <citation type="submission" date="2019-02" db="EMBL/GenBank/DDBJ databases">
        <authorList>
            <person name="Gruber-Vodicka R. H."/>
            <person name="Seah K. B. B."/>
        </authorList>
    </citation>
    <scope>NUCLEOTIDE SEQUENCE</scope>
    <source>
        <strain evidence="3">BECK_BZ123</strain>
        <strain evidence="2">BECK_BZ125</strain>
    </source>
</reference>
<gene>
    <name evidence="3" type="ORF">BECKTC1821D_GA0114238_10566</name>
    <name evidence="2" type="ORF">BECKTC1821E_GA0114239_105814</name>
</gene>
<dbReference type="InterPro" id="IPR028098">
    <property type="entry name" value="Glyco_trans_4-like_N"/>
</dbReference>
<dbReference type="Pfam" id="PF13439">
    <property type="entry name" value="Glyco_transf_4"/>
    <property type="match status" value="1"/>
</dbReference>
<proteinExistence type="predicted"/>
<dbReference type="PANTHER" id="PTHR12526">
    <property type="entry name" value="GLYCOSYLTRANSFERASE"/>
    <property type="match status" value="1"/>
</dbReference>
<dbReference type="Pfam" id="PF13692">
    <property type="entry name" value="Glyco_trans_1_4"/>
    <property type="match status" value="1"/>
</dbReference>
<sequence>MIVVPIHVALIVAGDEEGGLEKHVIDLANALPDYDIRTTVIAHPKYGSRLRKDVGFIGTPLHLGRHNLRVLWRLLSALRQLQPTIIHTQAHKATAMVHSLHHWLPAVLWVGTIHSLKKRHDMFVRCQVVVGVSQGVVNHTRLSQARVIYNGCQMPNLTSLPDIAKFRQELGLSSVRPLWLAIGRLVPAKAFNVLLDSWARLPNAPDLIIVGDGPEEPHLRQQRARLGLRDRVRLLGHRSDVPTLLVTCDGVVISSHREGFSYAMAEGLLARKPVLSTRVPGPAEILPDACLADPNNSKAMAAMLQANLANSAALRTRFVTIWDWAHKHLTLSSMVKQYAELYRELNRKR</sequence>
<protein>
    <submittedName>
        <fullName evidence="2">Glycosyltransferase involved in cell wall bisynthesis</fullName>
    </submittedName>
</protein>
<keyword evidence="2" id="KW-0808">Transferase</keyword>